<accession>A0AA86UMA3</accession>
<evidence type="ECO:0000256" key="6">
    <source>
        <dbReference type="ARBA" id="ARBA00023136"/>
    </source>
</evidence>
<evidence type="ECO:0000256" key="2">
    <source>
        <dbReference type="ARBA" id="ARBA00010199"/>
    </source>
</evidence>
<feature type="transmembrane region" description="Helical" evidence="7">
    <location>
        <begin position="51"/>
        <end position="72"/>
    </location>
</feature>
<dbReference type="Pfam" id="PF01554">
    <property type="entry name" value="MatE"/>
    <property type="match status" value="1"/>
</dbReference>
<keyword evidence="4 7" id="KW-0812">Transmembrane</keyword>
<comment type="caution">
    <text evidence="8">The sequence shown here is derived from an EMBL/GenBank/DDBJ whole genome shotgun (WGS) entry which is preliminary data.</text>
</comment>
<sequence length="300" mass="33749">MSEHNFLSSELEVAVNNSNSDVNEHLNDDNVKNKFDDKVLLRLQNMAVTPLLWHFVLPAILANSISAVTNAIQTTIQKNVMGNIGIAASAIVQPLELMLTMYTSVGLSGGAVSFISPALGRQDLKTAQKYLMHYMFIYLVFIVLVPLCTLPWLPTLVLLLGAPENSDLQKYAIQYGTISFSLATVFYFINYGFGNILRAYLTALIKQSPPAQSYFFIIFFITELLPRVTFSCTPMHLRQFQPMRYRHLLLFACLSRSKSFLSVFNSNFQLVGGGHSVSGLCLRLFISRFRIGQRNFKSHL</sequence>
<dbReference type="EMBL" id="CAXDID020000162">
    <property type="protein sequence ID" value="CAL6045119.1"/>
    <property type="molecule type" value="Genomic_DNA"/>
</dbReference>
<dbReference type="EMBL" id="CATOUU010000970">
    <property type="protein sequence ID" value="CAI9963835.1"/>
    <property type="molecule type" value="Genomic_DNA"/>
</dbReference>
<evidence type="ECO:0000313" key="10">
    <source>
        <dbReference type="Proteomes" id="UP001642409"/>
    </source>
</evidence>
<gene>
    <name evidence="9" type="ORF">HINF_LOCUS40887</name>
    <name evidence="8" type="ORF">HINF_LOCUS51480</name>
</gene>
<evidence type="ECO:0000256" key="4">
    <source>
        <dbReference type="ARBA" id="ARBA00022692"/>
    </source>
</evidence>
<dbReference type="PANTHER" id="PTHR43823">
    <property type="entry name" value="SPORULATION PROTEIN YKVU"/>
    <property type="match status" value="1"/>
</dbReference>
<feature type="transmembrane region" description="Helical" evidence="7">
    <location>
        <begin position="214"/>
        <end position="237"/>
    </location>
</feature>
<dbReference type="AlphaFoldDB" id="A0AA86UMA3"/>
<evidence type="ECO:0000313" key="9">
    <source>
        <dbReference type="EMBL" id="CAL6045119.1"/>
    </source>
</evidence>
<protein>
    <submittedName>
        <fullName evidence="8">Na+ driven multidrug efflux pump</fullName>
    </submittedName>
    <submittedName>
        <fullName evidence="9">Na+_driven multidrug efflux pump</fullName>
    </submittedName>
</protein>
<proteinExistence type="inferred from homology"/>
<keyword evidence="6 7" id="KW-0472">Membrane</keyword>
<keyword evidence="5 7" id="KW-1133">Transmembrane helix</keyword>
<evidence type="ECO:0000256" key="7">
    <source>
        <dbReference type="SAM" id="Phobius"/>
    </source>
</evidence>
<reference evidence="8" key="1">
    <citation type="submission" date="2023-06" db="EMBL/GenBank/DDBJ databases">
        <authorList>
            <person name="Kurt Z."/>
        </authorList>
    </citation>
    <scope>NUCLEOTIDE SEQUENCE</scope>
</reference>
<dbReference type="GO" id="GO:0005886">
    <property type="term" value="C:plasma membrane"/>
    <property type="evidence" value="ECO:0007669"/>
    <property type="project" value="UniProtKB-SubCell"/>
</dbReference>
<comment type="subcellular location">
    <subcellularLocation>
        <location evidence="1">Cell membrane</location>
        <topology evidence="1">Multi-pass membrane protein</topology>
    </subcellularLocation>
</comment>
<organism evidence="8">
    <name type="scientific">Hexamita inflata</name>
    <dbReference type="NCBI Taxonomy" id="28002"/>
    <lineage>
        <taxon>Eukaryota</taxon>
        <taxon>Metamonada</taxon>
        <taxon>Diplomonadida</taxon>
        <taxon>Hexamitidae</taxon>
        <taxon>Hexamitinae</taxon>
        <taxon>Hexamita</taxon>
    </lineage>
</organism>
<reference evidence="9 10" key="2">
    <citation type="submission" date="2024-07" db="EMBL/GenBank/DDBJ databases">
        <authorList>
            <person name="Akdeniz Z."/>
        </authorList>
    </citation>
    <scope>NUCLEOTIDE SEQUENCE [LARGE SCALE GENOMIC DNA]</scope>
</reference>
<keyword evidence="3" id="KW-1003">Cell membrane</keyword>
<dbReference type="Proteomes" id="UP001642409">
    <property type="component" value="Unassembled WGS sequence"/>
</dbReference>
<dbReference type="GO" id="GO:0042910">
    <property type="term" value="F:xenobiotic transmembrane transporter activity"/>
    <property type="evidence" value="ECO:0007669"/>
    <property type="project" value="InterPro"/>
</dbReference>
<feature type="transmembrane region" description="Helical" evidence="7">
    <location>
        <begin position="131"/>
        <end position="153"/>
    </location>
</feature>
<comment type="similarity">
    <text evidence="2">Belongs to the multi antimicrobial extrusion (MATE) (TC 2.A.66.1) family.</text>
</comment>
<evidence type="ECO:0000256" key="3">
    <source>
        <dbReference type="ARBA" id="ARBA00022475"/>
    </source>
</evidence>
<feature type="transmembrane region" description="Helical" evidence="7">
    <location>
        <begin position="268"/>
        <end position="286"/>
    </location>
</feature>
<keyword evidence="10" id="KW-1185">Reference proteome</keyword>
<evidence type="ECO:0000256" key="5">
    <source>
        <dbReference type="ARBA" id="ARBA00022989"/>
    </source>
</evidence>
<evidence type="ECO:0000313" key="8">
    <source>
        <dbReference type="EMBL" id="CAI9963835.1"/>
    </source>
</evidence>
<dbReference type="InterPro" id="IPR002528">
    <property type="entry name" value="MATE_fam"/>
</dbReference>
<name>A0AA86UMA3_9EUKA</name>
<dbReference type="PANTHER" id="PTHR43823:SF3">
    <property type="entry name" value="MULTIDRUG EXPORT PROTEIN MEPA"/>
    <property type="match status" value="1"/>
</dbReference>
<evidence type="ECO:0000256" key="1">
    <source>
        <dbReference type="ARBA" id="ARBA00004651"/>
    </source>
</evidence>
<dbReference type="GO" id="GO:0015297">
    <property type="term" value="F:antiporter activity"/>
    <property type="evidence" value="ECO:0007669"/>
    <property type="project" value="InterPro"/>
</dbReference>
<feature type="transmembrane region" description="Helical" evidence="7">
    <location>
        <begin position="173"/>
        <end position="193"/>
    </location>
</feature>
<dbReference type="InterPro" id="IPR051327">
    <property type="entry name" value="MATE_MepA_subfamily"/>
</dbReference>